<evidence type="ECO:0000313" key="4">
    <source>
        <dbReference type="Proteomes" id="UP000245760"/>
    </source>
</evidence>
<gene>
    <name evidence="2" type="ORF">DKC00_29815</name>
    <name evidence="1" type="ORF">DKC11_30305</name>
</gene>
<dbReference type="GO" id="GO:0004866">
    <property type="term" value="F:endopeptidase inhibitor activity"/>
    <property type="evidence" value="ECO:0007669"/>
    <property type="project" value="InterPro"/>
</dbReference>
<organism evidence="2 3">
    <name type="scientific">Klebsiella quasipneumoniae</name>
    <dbReference type="NCBI Taxonomy" id="1463165"/>
    <lineage>
        <taxon>Bacteria</taxon>
        <taxon>Pseudomonadati</taxon>
        <taxon>Pseudomonadota</taxon>
        <taxon>Gammaproteobacteria</taxon>
        <taxon>Enterobacterales</taxon>
        <taxon>Enterobacteriaceae</taxon>
        <taxon>Klebsiella/Raoultella group</taxon>
        <taxon>Klebsiella</taxon>
        <taxon>Klebsiella pneumoniae complex</taxon>
    </lineage>
</organism>
<proteinExistence type="predicted"/>
<dbReference type="PROSITE" id="PS00283">
    <property type="entry name" value="SOYBEAN_KUNITZ"/>
    <property type="match status" value="1"/>
</dbReference>
<keyword evidence="4" id="KW-1185">Reference proteome</keyword>
<accession>A0AAI8NP78</accession>
<dbReference type="EMBL" id="CP029432">
    <property type="protein sequence ID" value="AWL66158.1"/>
    <property type="molecule type" value="Genomic_DNA"/>
</dbReference>
<sequence length="65" mass="7274">MLIENIAINPDYTATITDSNGQELAVSSDYVLREKPRAGGYYMLNGEGFESFIDKELFESDFAES</sequence>
<dbReference type="Proteomes" id="UP000245649">
    <property type="component" value="Chromosome"/>
</dbReference>
<evidence type="ECO:0000313" key="1">
    <source>
        <dbReference type="EMBL" id="AWL60249.1"/>
    </source>
</evidence>
<dbReference type="Proteomes" id="UP000245760">
    <property type="component" value="Chromosome"/>
</dbReference>
<evidence type="ECO:0000313" key="3">
    <source>
        <dbReference type="Proteomes" id="UP000245649"/>
    </source>
</evidence>
<dbReference type="AlphaFoldDB" id="A0AAI8NP78"/>
<name>A0AAI8NP78_9ENTR</name>
<protein>
    <submittedName>
        <fullName evidence="2">Uncharacterized protein</fullName>
    </submittedName>
</protein>
<reference evidence="3 4" key="1">
    <citation type="submission" date="2018-05" db="EMBL/GenBank/DDBJ databases">
        <title>Klebsiella quasipneumonaiae provides a window into carbapenemase gene transfer, plasmid rearrangements and nosocomial acquisition from the hospital environment.</title>
        <authorList>
            <person name="Mathers A.J."/>
            <person name="Vegesana K."/>
            <person name="Stoesser N."/>
            <person name="Crook D."/>
            <person name="Vaughan A."/>
            <person name="Barry K."/>
            <person name="Parikh H."/>
            <person name="Sebra R."/>
            <person name="Kotay S."/>
            <person name="Walker A.S."/>
            <person name="Sheppard A.E."/>
        </authorList>
    </citation>
    <scope>NUCLEOTIDE SEQUENCE [LARGE SCALE GENOMIC DNA]</scope>
    <source>
        <strain evidence="1 4">CAV1947</strain>
        <strain evidence="2 3">CAV2018</strain>
    </source>
</reference>
<dbReference type="EMBL" id="CP029443">
    <property type="protein sequence ID" value="AWL60249.1"/>
    <property type="molecule type" value="Genomic_DNA"/>
</dbReference>
<evidence type="ECO:0000313" key="2">
    <source>
        <dbReference type="EMBL" id="AWL66158.1"/>
    </source>
</evidence>
<dbReference type="InterPro" id="IPR002160">
    <property type="entry name" value="Prot_inh_Kunz-lg"/>
</dbReference>